<reference evidence="2" key="1">
    <citation type="submission" date="2017-08" db="EMBL/GenBank/DDBJ databases">
        <authorList>
            <person name="Varghese N."/>
            <person name="Submissions S."/>
        </authorList>
    </citation>
    <scope>NUCLEOTIDE SEQUENCE [LARGE SCALE GENOMIC DNA]</scope>
    <source>
        <strain evidence="2">AP-Melu-1000-B4</strain>
    </source>
</reference>
<dbReference type="AlphaFoldDB" id="A0A240E0X5"/>
<protein>
    <submittedName>
        <fullName evidence="1">Exostosin family protein</fullName>
    </submittedName>
</protein>
<accession>A0A240E0X5</accession>
<dbReference type="OrthoDB" id="9124936at2"/>
<keyword evidence="2" id="KW-1185">Reference proteome</keyword>
<sequence length="609" mass="69286">MGELINKNIASILFVHAGESKHPIYLVDTLAITLKIAKKSQIFLLTNQLHIPSVEEGLAKLSQTELERITFVAIESIPQGALTKNFQLNAKLDRNFRDGFWFAASYRFFVIADFMLYLGMENCIHLENDVICYFDPTDKLKEFRSFSRFSVPLDRVRAIPSIVWFQDAAIASKLASFIADHSDQNDMDTLGAFCTNLGSDIRPLPTVPLSYADSKGMAADRYCQGEDLFGGIFDAAAIGQYIGGVHWMNDPSDTRFFENESSDFHIKDCKLGWEYQGHFRSPFLSFNGVSTKVLVLHVHSKDLLGLSPFNSGVPSDPSEILTGERIQGLADLTISSNEVTLFHGRDNIITKKILEIPQKEATSWFKKKKYDEPPNLSFLAECQNVKSIFVYTHLLPYFQKFIAPRLHDPYVLVTHNSDHGVSLDQLDLLNHPKLIAWFAQNCEISHSKLKSLPIGLANKQWGVTRLMELFKAACEYKKTNALYVNFSQLTSLKRQGIIEFLGKIAGVTMGLPVSYDQYILEMAKHKFCLCPRGNGIDTYQFWEAQYVDTIPIILREDWTQAYSNLPVLLLNSWTDLQNIDLQESYIRISSENYDRSSLRLKYYQNQLHA</sequence>
<name>A0A240E0X5_9BURK</name>
<organism evidence="1 2">
    <name type="scientific">Polynucleobacter meluiroseus</name>
    <dbReference type="NCBI Taxonomy" id="1938814"/>
    <lineage>
        <taxon>Bacteria</taxon>
        <taxon>Pseudomonadati</taxon>
        <taxon>Pseudomonadota</taxon>
        <taxon>Betaproteobacteria</taxon>
        <taxon>Burkholderiales</taxon>
        <taxon>Burkholderiaceae</taxon>
        <taxon>Polynucleobacter</taxon>
    </lineage>
</organism>
<evidence type="ECO:0000313" key="2">
    <source>
        <dbReference type="Proteomes" id="UP000218069"/>
    </source>
</evidence>
<proteinExistence type="predicted"/>
<dbReference type="Proteomes" id="UP000218069">
    <property type="component" value="Unassembled WGS sequence"/>
</dbReference>
<dbReference type="EMBL" id="OANS01000003">
    <property type="protein sequence ID" value="SNX29099.1"/>
    <property type="molecule type" value="Genomic_DNA"/>
</dbReference>
<dbReference type="RefSeq" id="WP_096673779.1">
    <property type="nucleotide sequence ID" value="NZ_OANS01000003.1"/>
</dbReference>
<gene>
    <name evidence="1" type="ORF">SAMN06295945_1463</name>
</gene>
<evidence type="ECO:0000313" key="1">
    <source>
        <dbReference type="EMBL" id="SNX29099.1"/>
    </source>
</evidence>